<keyword evidence="6" id="KW-0255">Endonuclease</keyword>
<evidence type="ECO:0000256" key="7">
    <source>
        <dbReference type="ARBA" id="ARBA00022801"/>
    </source>
</evidence>
<evidence type="ECO:0000313" key="16">
    <source>
        <dbReference type="Proteomes" id="UP000290829"/>
    </source>
</evidence>
<keyword evidence="7" id="KW-0378">Hydrolase</keyword>
<evidence type="ECO:0000256" key="9">
    <source>
        <dbReference type="ARBA" id="ARBA00022918"/>
    </source>
</evidence>
<keyword evidence="4" id="KW-0540">Nuclease</keyword>
<dbReference type="PANTHER" id="PTHR33064">
    <property type="entry name" value="POL PROTEIN"/>
    <property type="match status" value="1"/>
</dbReference>
<dbReference type="InterPro" id="IPR001878">
    <property type="entry name" value="Znf_CCHC"/>
</dbReference>
<dbReference type="GO" id="GO:0008270">
    <property type="term" value="F:zinc ion binding"/>
    <property type="evidence" value="ECO:0007669"/>
    <property type="project" value="UniProtKB-KW"/>
</dbReference>
<evidence type="ECO:0000256" key="3">
    <source>
        <dbReference type="ARBA" id="ARBA00022695"/>
    </source>
</evidence>
<dbReference type="Pfam" id="PF00077">
    <property type="entry name" value="RVP"/>
    <property type="match status" value="1"/>
</dbReference>
<dbReference type="SUPFAM" id="SSF56672">
    <property type="entry name" value="DNA/RNA polymerases"/>
    <property type="match status" value="1"/>
</dbReference>
<keyword evidence="10" id="KW-0479">Metal-binding</keyword>
<dbReference type="GO" id="GO:0003676">
    <property type="term" value="F:nucleic acid binding"/>
    <property type="evidence" value="ECO:0007669"/>
    <property type="project" value="InterPro"/>
</dbReference>
<keyword evidence="3" id="KW-0548">Nucleotidyltransferase</keyword>
<evidence type="ECO:0000256" key="1">
    <source>
        <dbReference type="ARBA" id="ARBA00022670"/>
    </source>
</evidence>
<dbReference type="InterPro" id="IPR043128">
    <property type="entry name" value="Rev_trsase/Diguanyl_cyclase"/>
</dbReference>
<evidence type="ECO:0000313" key="15">
    <source>
        <dbReference type="EMBL" id="AXS67831.1"/>
    </source>
</evidence>
<evidence type="ECO:0000259" key="14">
    <source>
        <dbReference type="PROSITE" id="PS50879"/>
    </source>
</evidence>
<organism evidence="15">
    <name type="scientific">Dioscorea nummularia-associated virus</name>
    <dbReference type="NCBI Taxonomy" id="2303485"/>
    <lineage>
        <taxon>Viruses</taxon>
        <taxon>Riboviria</taxon>
        <taxon>Pararnavirae</taxon>
        <taxon>Artverviricota</taxon>
        <taxon>Revtraviricetes</taxon>
        <taxon>Ortervirales</taxon>
        <taxon>Caulimoviridae</taxon>
        <taxon>Dioscovirus</taxon>
        <taxon>Dioscovirus dioscoreae</taxon>
    </lineage>
</organism>
<feature type="domain" description="RNase H type-1" evidence="14">
    <location>
        <begin position="1456"/>
        <end position="1591"/>
    </location>
</feature>
<dbReference type="GO" id="GO:0003964">
    <property type="term" value="F:RNA-directed DNA polymerase activity"/>
    <property type="evidence" value="ECO:0007669"/>
    <property type="project" value="UniProtKB-KW"/>
</dbReference>
<keyword evidence="1" id="KW-0645">Protease</keyword>
<dbReference type="Proteomes" id="UP000290829">
    <property type="component" value="Segment"/>
</dbReference>
<proteinExistence type="predicted"/>
<dbReference type="RefSeq" id="YP_009553219.1">
    <property type="nucleotide sequence ID" value="NC_040712.1"/>
</dbReference>
<evidence type="ECO:0000256" key="2">
    <source>
        <dbReference type="ARBA" id="ARBA00022679"/>
    </source>
</evidence>
<dbReference type="GO" id="GO:0006508">
    <property type="term" value="P:proteolysis"/>
    <property type="evidence" value="ECO:0007669"/>
    <property type="project" value="UniProtKB-KW"/>
</dbReference>
<evidence type="ECO:0000256" key="4">
    <source>
        <dbReference type="ARBA" id="ARBA00022722"/>
    </source>
</evidence>
<evidence type="ECO:0000256" key="5">
    <source>
        <dbReference type="ARBA" id="ARBA00022750"/>
    </source>
</evidence>
<dbReference type="SUPFAM" id="SSF57756">
    <property type="entry name" value="Retrovirus zinc finger-like domains"/>
    <property type="match status" value="1"/>
</dbReference>
<keyword evidence="11" id="KW-0175">Coiled coil</keyword>
<evidence type="ECO:0000256" key="8">
    <source>
        <dbReference type="ARBA" id="ARBA00022842"/>
    </source>
</evidence>
<dbReference type="InterPro" id="IPR000477">
    <property type="entry name" value="RT_dom"/>
</dbReference>
<dbReference type="PANTHER" id="PTHR33064:SF37">
    <property type="entry name" value="RIBONUCLEASE H"/>
    <property type="match status" value="1"/>
</dbReference>
<dbReference type="InterPro" id="IPR018061">
    <property type="entry name" value="Retropepsins"/>
</dbReference>
<feature type="coiled-coil region" evidence="11">
    <location>
        <begin position="890"/>
        <end position="917"/>
    </location>
</feature>
<dbReference type="Gene3D" id="4.10.60.10">
    <property type="entry name" value="Zinc finger, CCHC-type"/>
    <property type="match status" value="1"/>
</dbReference>
<dbReference type="GeneID" id="41702651"/>
<dbReference type="Pfam" id="PF22909">
    <property type="entry name" value="Caulimovir_coat_dom"/>
    <property type="match status" value="1"/>
</dbReference>
<dbReference type="InterPro" id="IPR036875">
    <property type="entry name" value="Znf_CCHC_sf"/>
</dbReference>
<reference evidence="15" key="2">
    <citation type="submission" date="2018-09" db="EMBL/GenBank/DDBJ databases">
        <title>Characterization of a novel member of the family Caulimoviridae infecting Dioscorea nummularia in the Pacific, which may represent a new genus of dsDNA plant viruses.</title>
        <authorList>
            <person name="Kidanemariam D.B."/>
            <person name="Dale J.L."/>
            <person name="Harding R.M."/>
            <person name="James A.P."/>
        </authorList>
    </citation>
    <scope>NUCLEOTIDE SEQUENCE [LARGE SCALE GENOMIC DNA]</scope>
    <source>
        <strain evidence="15">DNUaV-WSM01_DN</strain>
    </source>
</reference>
<dbReference type="Gene3D" id="3.10.10.10">
    <property type="entry name" value="HIV Type 1 Reverse Transcriptase, subunit A, domain 1"/>
    <property type="match status" value="1"/>
</dbReference>
<evidence type="ECO:0000259" key="12">
    <source>
        <dbReference type="PROSITE" id="PS50158"/>
    </source>
</evidence>
<name>A0A346RP34_9VIRU</name>
<dbReference type="SMART" id="SM00343">
    <property type="entry name" value="ZnF_C2HC"/>
    <property type="match status" value="1"/>
</dbReference>
<dbReference type="Gene3D" id="3.30.70.270">
    <property type="match status" value="2"/>
</dbReference>
<dbReference type="EMBL" id="MG944237">
    <property type="protein sequence ID" value="AXS67831.1"/>
    <property type="molecule type" value="Genomic_DNA"/>
</dbReference>
<dbReference type="Pfam" id="PF00078">
    <property type="entry name" value="RVT_1"/>
    <property type="match status" value="1"/>
</dbReference>
<evidence type="ECO:0000259" key="13">
    <source>
        <dbReference type="PROSITE" id="PS50878"/>
    </source>
</evidence>
<dbReference type="PROSITE" id="PS50158">
    <property type="entry name" value="ZF_CCHC"/>
    <property type="match status" value="1"/>
</dbReference>
<evidence type="ECO:0000256" key="6">
    <source>
        <dbReference type="ARBA" id="ARBA00022759"/>
    </source>
</evidence>
<evidence type="ECO:0000256" key="10">
    <source>
        <dbReference type="PROSITE-ProRule" id="PRU00047"/>
    </source>
</evidence>
<protein>
    <submittedName>
        <fullName evidence="15">ORF3</fullName>
    </submittedName>
</protein>
<dbReference type="InterPro" id="IPR041373">
    <property type="entry name" value="RT_RNaseH"/>
</dbReference>
<dbReference type="InterPro" id="IPR002156">
    <property type="entry name" value="RNaseH_domain"/>
</dbReference>
<sequence length="1595" mass="184214">MLFGKTLNCKLKPIKENMDNKSTVILPTKDIIRSYRNQIFPKKKNKEIIIENLLNPEQQLDLARSKQAKLIPAEVLYQHGFWETKPKVYQHYSEEIISCCDTTTQIDLKFLSKNSKHELLSKDYSIIHIGLILIGIHGLHRRNYGSKVMIALADTSDNIPQKAIIGSMEVDMGENHELCYFAPDMSMTIQDFCNYFSLIIKTKGYETMSHRDNLLITKALVGRIGNNSSSAYRLKIENVLTHLATQGVRAIEGKKFSSTDYDETEWQISLKEKKKMPTKLQYWKELSGESSTATFTFTTPEEKPIKEEISDEETCLFFIDDYDDDWTSEELEILQEELGVIIEEPLNIRRVHTPITEQVTETISLQPLYEEEPLVNRDIYQRILQEQNQEFECPGRMQQLDQVLMEAESENRPTTSVPQTRVSGTPVFGPPALQPVQLPHTIIQPRGNVHTRPYRYDLIPTLPSANVQTGSMLVLPEISKWEETIRRWESNTITHVATKQFTDNLDKVMYVENLLGETVKLYFQNWRTAFPTEFQALIDIAEDTANITSQIRQIILGYDEYRGQTEMQNQALLDLEQLQITNMKDIEAYSTTFLALASRTGAAFLSPEISAKYFRKLPPPFNIRIQEMWTEKFPNWLVGVAPRIDFTYKILQDLCRNNELHRQAKDFSFCRSIAVPGQYSRTTQPRKTLRRSTRYKGHNVKSNQVRKFRTDKATGKPSKCRCFICGEIGHFANQCQNRNVNRQRLAIYEELDLEPQWDIVSLNDGEDPNDSDICSFSDNELDQQERLEFPTEKFLMITLDSIDWNLQRANKKLTTDQQKCMHNWNHHPDIDYLNNNCYFCRLRPPKRARTICLNCNLLLCRYCAELKLKIEVPLGQPPIPVSRVDHRRLILEQAQHITELEQELAQQKQKEKDLEAQLLAEKLSGFQLGESSETIHMASIEDEEGVNALAAVQNNLLNFIAILEIGDKTFSLKAILDTGASGCCVQYSALPNYCYETLPQPVNLHGLNNIEKAKMRIRSGNIILNKDKYPLPLTYVTPVISGELQLVIGMNFIHSFKGGVKIEGTSVTFYRKSDILQTSPIINKNLVIGEDGEDVNQESMYMIDDILLYNVGRLTDYENQIIPILHKLEEIQIIGNDPLKYWEKNQIRCKLDIINPDLTIQDKPIIPSPEMAKEYEKHITELLALKVIRPSQSRHRTAAFIVNKHSEQVRGKSRMVYNYKRLNDNTYKDQYTLPSIDYLLLKIKDKIVYSKFDLKSGFHQIMMDPQSIEWTAFVCPQGHFEWIVMPFGLKNAPSVFQRKMDNIFKKYSEFVCVYIDDILIFSESIQQHVQHLLQFFQVCKEEGLILSKTKLKIGVANIEFLGLEIGEGKVQLQPHILKNILEFPEDQLETLKGLQKFLGILNYARNYIPNLSKYTRIFYNKCSSKGERKFNSQDWKMVRKIKEVITKLPPLILPKPQSYIIIETDGSLEGWGGILKWRPSQQDSPSTEKISRYCSGSYKSAISAIDAEIMACIYVLDKFKIFLYEKKEFTLRTDCIAIVNFYNKLNNKKLNINRWVNFCDLITGLGLTVKIEHIQGKDNVGADRLSRIIAASPYR</sequence>
<feature type="domain" description="Reverse transcriptase" evidence="13">
    <location>
        <begin position="1183"/>
        <end position="1365"/>
    </location>
</feature>
<dbReference type="Pfam" id="PF17917">
    <property type="entry name" value="RT_RNaseH"/>
    <property type="match status" value="1"/>
</dbReference>
<dbReference type="GO" id="GO:0004190">
    <property type="term" value="F:aspartic-type endopeptidase activity"/>
    <property type="evidence" value="ECO:0007669"/>
    <property type="project" value="UniProtKB-KW"/>
</dbReference>
<dbReference type="InterPro" id="IPR036397">
    <property type="entry name" value="RNaseH_sf"/>
</dbReference>
<dbReference type="FunFam" id="3.10.10.10:FF:000007">
    <property type="entry name" value="Retrovirus-related Pol polyprotein from transposon 17.6-like Protein"/>
    <property type="match status" value="1"/>
</dbReference>
<keyword evidence="8" id="KW-0460">Magnesium</keyword>
<dbReference type="KEGG" id="vg:41702651"/>
<dbReference type="PROSITE" id="PS50878">
    <property type="entry name" value="RT_POL"/>
    <property type="match status" value="1"/>
</dbReference>
<reference evidence="15" key="1">
    <citation type="submission" date="2018-02" db="EMBL/GenBank/DDBJ databases">
        <authorList>
            <person name="Cohen D.B."/>
            <person name="Kent A.D."/>
        </authorList>
    </citation>
    <scope>NUCLEOTIDE SEQUENCE</scope>
    <source>
        <strain evidence="15">DNUaV-WSM01_DN</strain>
    </source>
</reference>
<keyword evidence="9" id="KW-0695">RNA-directed DNA polymerase</keyword>
<keyword evidence="2" id="KW-0808">Transferase</keyword>
<dbReference type="GO" id="GO:0004523">
    <property type="term" value="F:RNA-DNA hybrid ribonuclease activity"/>
    <property type="evidence" value="ECO:0007669"/>
    <property type="project" value="InterPro"/>
</dbReference>
<dbReference type="PROSITE" id="PS50879">
    <property type="entry name" value="RNASE_H_1"/>
    <property type="match status" value="1"/>
</dbReference>
<accession>A0A346RP34</accession>
<dbReference type="InterPro" id="IPR043502">
    <property type="entry name" value="DNA/RNA_pol_sf"/>
</dbReference>
<keyword evidence="16" id="KW-1185">Reference proteome</keyword>
<dbReference type="Gene3D" id="3.30.420.10">
    <property type="entry name" value="Ribonuclease H-like superfamily/Ribonuclease H"/>
    <property type="match status" value="1"/>
</dbReference>
<keyword evidence="10" id="KW-0863">Zinc-finger</keyword>
<keyword evidence="10" id="KW-0862">Zinc</keyword>
<feature type="domain" description="CCHC-type" evidence="12">
    <location>
        <begin position="721"/>
        <end position="737"/>
    </location>
</feature>
<keyword evidence="5" id="KW-0064">Aspartyl protease</keyword>
<dbReference type="InterPro" id="IPR051320">
    <property type="entry name" value="Viral_Replic_Matur_Polypro"/>
</dbReference>
<evidence type="ECO:0000256" key="11">
    <source>
        <dbReference type="SAM" id="Coils"/>
    </source>
</evidence>
<dbReference type="CDD" id="cd01647">
    <property type="entry name" value="RT_LTR"/>
    <property type="match status" value="1"/>
</dbReference>